<evidence type="ECO:0000259" key="9">
    <source>
        <dbReference type="PROSITE" id="PS52029"/>
    </source>
</evidence>
<dbReference type="Gene3D" id="2.40.440.10">
    <property type="entry name" value="L,D-transpeptidase catalytic domain-like"/>
    <property type="match status" value="1"/>
</dbReference>
<feature type="signal peptide" evidence="8">
    <location>
        <begin position="1"/>
        <end position="22"/>
    </location>
</feature>
<evidence type="ECO:0000256" key="6">
    <source>
        <dbReference type="ARBA" id="ARBA00023316"/>
    </source>
</evidence>
<dbReference type="RefSeq" id="WP_092865167.1">
    <property type="nucleotide sequence ID" value="NZ_FPCH01000001.1"/>
</dbReference>
<dbReference type="GO" id="GO:0071555">
    <property type="term" value="P:cell wall organization"/>
    <property type="evidence" value="ECO:0007669"/>
    <property type="project" value="UniProtKB-UniRule"/>
</dbReference>
<evidence type="ECO:0000313" key="10">
    <source>
        <dbReference type="EMBL" id="SFV28742.1"/>
    </source>
</evidence>
<dbReference type="STRING" id="51670.SAMN04488557_1081"/>
<organism evidence="10 11">
    <name type="scientific">Hyphomicrobium facile</name>
    <dbReference type="NCBI Taxonomy" id="51670"/>
    <lineage>
        <taxon>Bacteria</taxon>
        <taxon>Pseudomonadati</taxon>
        <taxon>Pseudomonadota</taxon>
        <taxon>Alphaproteobacteria</taxon>
        <taxon>Hyphomicrobiales</taxon>
        <taxon>Hyphomicrobiaceae</taxon>
        <taxon>Hyphomicrobium</taxon>
    </lineage>
</organism>
<keyword evidence="3" id="KW-0808">Transferase</keyword>
<proteinExistence type="inferred from homology"/>
<dbReference type="CDD" id="cd16913">
    <property type="entry name" value="YkuD_like"/>
    <property type="match status" value="1"/>
</dbReference>
<evidence type="ECO:0000256" key="5">
    <source>
        <dbReference type="ARBA" id="ARBA00022984"/>
    </source>
</evidence>
<name>A0A1I7N256_9HYPH</name>
<protein>
    <submittedName>
        <fullName evidence="10">L,D-transpeptidase catalytic domain</fullName>
    </submittedName>
</protein>
<dbReference type="GO" id="GO:0071972">
    <property type="term" value="F:peptidoglycan L,D-transpeptidase activity"/>
    <property type="evidence" value="ECO:0007669"/>
    <property type="project" value="TreeGrafter"/>
</dbReference>
<dbReference type="EMBL" id="FPCH01000001">
    <property type="protein sequence ID" value="SFV28742.1"/>
    <property type="molecule type" value="Genomic_DNA"/>
</dbReference>
<dbReference type="PANTHER" id="PTHR30582">
    <property type="entry name" value="L,D-TRANSPEPTIDASE"/>
    <property type="match status" value="1"/>
</dbReference>
<comment type="similarity">
    <text evidence="2">Belongs to the YkuD family.</text>
</comment>
<keyword evidence="5 7" id="KW-0573">Peptidoglycan synthesis</keyword>
<feature type="domain" description="L,D-TPase catalytic" evidence="9">
    <location>
        <begin position="75"/>
        <end position="190"/>
    </location>
</feature>
<feature type="active site" description="Nucleophile" evidence="7">
    <location>
        <position position="162"/>
    </location>
</feature>
<accession>A0A1I7N256</accession>
<dbReference type="GO" id="GO:0016740">
    <property type="term" value="F:transferase activity"/>
    <property type="evidence" value="ECO:0007669"/>
    <property type="project" value="UniProtKB-KW"/>
</dbReference>
<evidence type="ECO:0000256" key="8">
    <source>
        <dbReference type="SAM" id="SignalP"/>
    </source>
</evidence>
<dbReference type="Proteomes" id="UP000199423">
    <property type="component" value="Unassembled WGS sequence"/>
</dbReference>
<keyword evidence="4 7" id="KW-0133">Cell shape</keyword>
<dbReference type="GO" id="GO:0005576">
    <property type="term" value="C:extracellular region"/>
    <property type="evidence" value="ECO:0007669"/>
    <property type="project" value="TreeGrafter"/>
</dbReference>
<dbReference type="GO" id="GO:0018104">
    <property type="term" value="P:peptidoglycan-protein cross-linking"/>
    <property type="evidence" value="ECO:0007669"/>
    <property type="project" value="TreeGrafter"/>
</dbReference>
<evidence type="ECO:0000256" key="3">
    <source>
        <dbReference type="ARBA" id="ARBA00022679"/>
    </source>
</evidence>
<evidence type="ECO:0000256" key="7">
    <source>
        <dbReference type="PROSITE-ProRule" id="PRU01373"/>
    </source>
</evidence>
<dbReference type="InterPro" id="IPR038063">
    <property type="entry name" value="Transpep_catalytic_dom"/>
</dbReference>
<dbReference type="AlphaFoldDB" id="A0A1I7N256"/>
<evidence type="ECO:0000256" key="4">
    <source>
        <dbReference type="ARBA" id="ARBA00022960"/>
    </source>
</evidence>
<evidence type="ECO:0000256" key="1">
    <source>
        <dbReference type="ARBA" id="ARBA00004752"/>
    </source>
</evidence>
<dbReference type="SUPFAM" id="SSF141523">
    <property type="entry name" value="L,D-transpeptidase catalytic domain-like"/>
    <property type="match status" value="1"/>
</dbReference>
<evidence type="ECO:0000313" key="11">
    <source>
        <dbReference type="Proteomes" id="UP000199423"/>
    </source>
</evidence>
<sequence>MLRAFMLAAIVFAAVPSAGVFAETSKTDAPAATTTETQSGTTMFFGDASKAAAPEAAKQPAPVAAKPQPLPPPTLTASVDLSRQTMSVSVNGDHLYTWAISSGTAQFPTPTGNFRPEWTSKMWYSRKYDNAPMPHAVFINGGVAVHGTSHVRSLGAPASHGCIRLAPGNAKTFYNLVQRHGLQLTRVSVHGRPNWRDGAVASRRESRREVDVANSNQGGWFWGNSWGSADSSYDAPPVKKKDHKGYAYVYIDGVPTKVYRQKNGEYVYKVPAKPKNYYNTYGSAY</sequence>
<keyword evidence="6 7" id="KW-0961">Cell wall biogenesis/degradation</keyword>
<feature type="active site" description="Proton donor/acceptor" evidence="7">
    <location>
        <position position="146"/>
    </location>
</feature>
<gene>
    <name evidence="10" type="ORF">SAMN04488557_1081</name>
</gene>
<evidence type="ECO:0000256" key="2">
    <source>
        <dbReference type="ARBA" id="ARBA00005992"/>
    </source>
</evidence>
<feature type="chain" id="PRO_5011590642" evidence="8">
    <location>
        <begin position="23"/>
        <end position="285"/>
    </location>
</feature>
<keyword evidence="8" id="KW-0732">Signal</keyword>
<keyword evidence="11" id="KW-1185">Reference proteome</keyword>
<dbReference type="InterPro" id="IPR005490">
    <property type="entry name" value="LD_TPept_cat_dom"/>
</dbReference>
<dbReference type="PROSITE" id="PS52029">
    <property type="entry name" value="LD_TPASE"/>
    <property type="match status" value="1"/>
</dbReference>
<dbReference type="InterPro" id="IPR050979">
    <property type="entry name" value="LD-transpeptidase"/>
</dbReference>
<reference evidence="11" key="1">
    <citation type="submission" date="2016-10" db="EMBL/GenBank/DDBJ databases">
        <authorList>
            <person name="Varghese N."/>
            <person name="Submissions S."/>
        </authorList>
    </citation>
    <scope>NUCLEOTIDE SEQUENCE [LARGE SCALE GENOMIC DNA]</scope>
    <source>
        <strain evidence="11">DSM 1565</strain>
    </source>
</reference>
<dbReference type="Pfam" id="PF03734">
    <property type="entry name" value="YkuD"/>
    <property type="match status" value="1"/>
</dbReference>
<dbReference type="UniPathway" id="UPA00219"/>
<comment type="pathway">
    <text evidence="1 7">Cell wall biogenesis; peptidoglycan biosynthesis.</text>
</comment>
<dbReference type="OrthoDB" id="463216at2"/>
<dbReference type="PANTHER" id="PTHR30582:SF2">
    <property type="entry name" value="L,D-TRANSPEPTIDASE YCIB-RELATED"/>
    <property type="match status" value="1"/>
</dbReference>
<dbReference type="GO" id="GO:0008360">
    <property type="term" value="P:regulation of cell shape"/>
    <property type="evidence" value="ECO:0007669"/>
    <property type="project" value="UniProtKB-UniRule"/>
</dbReference>